<keyword evidence="2" id="KW-1185">Reference proteome</keyword>
<dbReference type="Gene3D" id="3.10.450.50">
    <property type="match status" value="1"/>
</dbReference>
<proteinExistence type="predicted"/>
<name>A0A5S9IMN0_UABAM</name>
<gene>
    <name evidence="1" type="ORF">UABAM_02686</name>
</gene>
<sequence>MLKQRIFILFFVAFLPSLLFAQGNNRQKLPTMHIFVTVKKIWMGGEAKKLQPLLSHKISLNLGKQKGRYSKEHAIAILNTYFKEIKTTEFKYYKKKMQLTKASALCSYRLRRSGKKRLKIIYVYLVFDAKKRKWLIGGINIIG</sequence>
<evidence type="ECO:0000313" key="1">
    <source>
        <dbReference type="EMBL" id="BBM84327.1"/>
    </source>
</evidence>
<dbReference type="EMBL" id="AP019860">
    <property type="protein sequence ID" value="BBM84327.1"/>
    <property type="molecule type" value="Genomic_DNA"/>
</dbReference>
<dbReference type="AlphaFoldDB" id="A0A5S9IMN0"/>
<protein>
    <submittedName>
        <fullName evidence="1">Uncharacterized protein</fullName>
    </submittedName>
</protein>
<dbReference type="RefSeq" id="WP_151968487.1">
    <property type="nucleotide sequence ID" value="NZ_AP019860.1"/>
</dbReference>
<dbReference type="KEGG" id="uam:UABAM_02686"/>
<accession>A0A5S9IMN0</accession>
<dbReference type="Pfam" id="PF16022">
    <property type="entry name" value="DUF4783"/>
    <property type="match status" value="1"/>
</dbReference>
<reference evidence="1 2" key="1">
    <citation type="submission" date="2019-08" db="EMBL/GenBank/DDBJ databases">
        <title>Complete genome sequence of Candidatus Uab amorphum.</title>
        <authorList>
            <person name="Shiratori T."/>
            <person name="Suzuki S."/>
            <person name="Kakizawa Y."/>
            <person name="Ishida K."/>
        </authorList>
    </citation>
    <scope>NUCLEOTIDE SEQUENCE [LARGE SCALE GENOMIC DNA]</scope>
    <source>
        <strain evidence="1 2">SRT547</strain>
    </source>
</reference>
<organism evidence="1 2">
    <name type="scientific">Uabimicrobium amorphum</name>
    <dbReference type="NCBI Taxonomy" id="2596890"/>
    <lineage>
        <taxon>Bacteria</taxon>
        <taxon>Pseudomonadati</taxon>
        <taxon>Planctomycetota</taxon>
        <taxon>Candidatus Uabimicrobiia</taxon>
        <taxon>Candidatus Uabimicrobiales</taxon>
        <taxon>Candidatus Uabimicrobiaceae</taxon>
        <taxon>Candidatus Uabimicrobium</taxon>
    </lineage>
</organism>
<evidence type="ECO:0000313" key="2">
    <source>
        <dbReference type="Proteomes" id="UP000326354"/>
    </source>
</evidence>
<dbReference type="Proteomes" id="UP000326354">
    <property type="component" value="Chromosome"/>
</dbReference>
<dbReference type="InterPro" id="IPR031977">
    <property type="entry name" value="DUF4783"/>
</dbReference>